<organism evidence="1 2">
    <name type="scientific">Henosepilachna vigintioctopunctata</name>
    <dbReference type="NCBI Taxonomy" id="420089"/>
    <lineage>
        <taxon>Eukaryota</taxon>
        <taxon>Metazoa</taxon>
        <taxon>Ecdysozoa</taxon>
        <taxon>Arthropoda</taxon>
        <taxon>Hexapoda</taxon>
        <taxon>Insecta</taxon>
        <taxon>Pterygota</taxon>
        <taxon>Neoptera</taxon>
        <taxon>Endopterygota</taxon>
        <taxon>Coleoptera</taxon>
        <taxon>Polyphaga</taxon>
        <taxon>Cucujiformia</taxon>
        <taxon>Coccinelloidea</taxon>
        <taxon>Coccinellidae</taxon>
        <taxon>Epilachninae</taxon>
        <taxon>Epilachnini</taxon>
        <taxon>Henosepilachna</taxon>
    </lineage>
</organism>
<sequence>MEKYDLFLMNDRSATRLTPPSQRKSAVDLTFGSRSLFTLSNWFVLEDTLGSDHFAIILDLHLGLIEEVSRNSLRLFNTKKADWQKFCDFMQNSTFLFSSGNNVWKYELFRDRMIMACNESIPLYSSKFVSKFNKNW</sequence>
<dbReference type="Gene3D" id="3.60.10.10">
    <property type="entry name" value="Endonuclease/exonuclease/phosphatase"/>
    <property type="match status" value="1"/>
</dbReference>
<evidence type="ECO:0008006" key="3">
    <source>
        <dbReference type="Google" id="ProtNLM"/>
    </source>
</evidence>
<gene>
    <name evidence="1" type="ORF">WA026_019597</name>
</gene>
<dbReference type="EMBL" id="JARQZJ010000013">
    <property type="protein sequence ID" value="KAK9872813.1"/>
    <property type="molecule type" value="Genomic_DNA"/>
</dbReference>
<protein>
    <recommendedName>
        <fullName evidence="3">Endonuclease/exonuclease/phosphatase domain-containing protein</fullName>
    </recommendedName>
</protein>
<keyword evidence="2" id="KW-1185">Reference proteome</keyword>
<proteinExistence type="predicted"/>
<comment type="caution">
    <text evidence="1">The sequence shown here is derived from an EMBL/GenBank/DDBJ whole genome shotgun (WGS) entry which is preliminary data.</text>
</comment>
<name>A0AAW1TR56_9CUCU</name>
<dbReference type="AlphaFoldDB" id="A0AAW1TR56"/>
<dbReference type="InterPro" id="IPR036691">
    <property type="entry name" value="Endo/exonu/phosph_ase_sf"/>
</dbReference>
<evidence type="ECO:0000313" key="1">
    <source>
        <dbReference type="EMBL" id="KAK9872813.1"/>
    </source>
</evidence>
<dbReference type="Proteomes" id="UP001431783">
    <property type="component" value="Unassembled WGS sequence"/>
</dbReference>
<dbReference type="SUPFAM" id="SSF56219">
    <property type="entry name" value="DNase I-like"/>
    <property type="match status" value="1"/>
</dbReference>
<accession>A0AAW1TR56</accession>
<reference evidence="1 2" key="1">
    <citation type="submission" date="2023-03" db="EMBL/GenBank/DDBJ databases">
        <title>Genome insight into feeding habits of ladybird beetles.</title>
        <authorList>
            <person name="Li H.-S."/>
            <person name="Huang Y.-H."/>
            <person name="Pang H."/>
        </authorList>
    </citation>
    <scope>NUCLEOTIDE SEQUENCE [LARGE SCALE GENOMIC DNA]</scope>
    <source>
        <strain evidence="1">SYSU_2023b</strain>
        <tissue evidence="1">Whole body</tissue>
    </source>
</reference>
<evidence type="ECO:0000313" key="2">
    <source>
        <dbReference type="Proteomes" id="UP001431783"/>
    </source>
</evidence>